<evidence type="ECO:0000313" key="6">
    <source>
        <dbReference type="Proteomes" id="UP001497525"/>
    </source>
</evidence>
<dbReference type="EMBL" id="CAXLJL010000589">
    <property type="protein sequence ID" value="CAL5139073.1"/>
    <property type="molecule type" value="Genomic_DNA"/>
</dbReference>
<proteinExistence type="predicted"/>
<evidence type="ECO:0000256" key="1">
    <source>
        <dbReference type="ARBA" id="ARBA00004604"/>
    </source>
</evidence>
<comment type="caution">
    <text evidence="5">The sequence shown here is derived from an EMBL/GenBank/DDBJ whole genome shotgun (WGS) entry which is preliminary data.</text>
</comment>
<dbReference type="GO" id="GO:0003723">
    <property type="term" value="F:RNA binding"/>
    <property type="evidence" value="ECO:0007669"/>
    <property type="project" value="InterPro"/>
</dbReference>
<sequence length="256" mass="27088">MARLVIPGDFLSKEDDKHKRGPFTHTSSNEIRSSCLGHLKTTVMDNGQFLIEVVPLKQPGVVPTIGSTVLAKVTSLTRRVVRCDVVAVGDCSLAGPFKGLIRREDIRATQRDQAEPAQCFRPGDLIRAKVINMVGPGTASESISIPADKLSSQGAETLLAARAVSESVGATCDASTGSSSAVCLLSTAEPDLGVVLGLGRAPKTPLVELLGCTGGAPLIPVAWTEMICPYTLTRFSRKVARVPDELLTQLVHTMSD</sequence>
<keyword evidence="2" id="KW-0963">Cytoplasm</keyword>
<dbReference type="SUPFAM" id="SSF50249">
    <property type="entry name" value="Nucleic acid-binding proteins"/>
    <property type="match status" value="1"/>
</dbReference>
<dbReference type="Proteomes" id="UP001497525">
    <property type="component" value="Unassembled WGS sequence"/>
</dbReference>
<dbReference type="GO" id="GO:0006396">
    <property type="term" value="P:RNA processing"/>
    <property type="evidence" value="ECO:0007669"/>
    <property type="project" value="InterPro"/>
</dbReference>
<evidence type="ECO:0000259" key="4">
    <source>
        <dbReference type="Pfam" id="PF10447"/>
    </source>
</evidence>
<reference evidence="5" key="1">
    <citation type="submission" date="2024-06" db="EMBL/GenBank/DDBJ databases">
        <authorList>
            <person name="Liu X."/>
            <person name="Lenzi L."/>
            <person name="Haldenby T S."/>
            <person name="Uol C."/>
        </authorList>
    </citation>
    <scope>NUCLEOTIDE SEQUENCE</scope>
</reference>
<dbReference type="InterPro" id="IPR012340">
    <property type="entry name" value="NA-bd_OB-fold"/>
</dbReference>
<dbReference type="Pfam" id="PF10447">
    <property type="entry name" value="EXOSC1"/>
    <property type="match status" value="1"/>
</dbReference>
<dbReference type="GO" id="GO:0005737">
    <property type="term" value="C:cytoplasm"/>
    <property type="evidence" value="ECO:0007669"/>
    <property type="project" value="TreeGrafter"/>
</dbReference>
<dbReference type="PANTHER" id="PTHR12686">
    <property type="entry name" value="3'-5' EXORIBONUCLEASE CSL4-RELATED"/>
    <property type="match status" value="1"/>
</dbReference>
<dbReference type="GO" id="GO:0005730">
    <property type="term" value="C:nucleolus"/>
    <property type="evidence" value="ECO:0007669"/>
    <property type="project" value="UniProtKB-SubCell"/>
</dbReference>
<dbReference type="PANTHER" id="PTHR12686:SF8">
    <property type="entry name" value="EXOSOME COMPLEX COMPONENT CSL4"/>
    <property type="match status" value="1"/>
</dbReference>
<organism evidence="5 6">
    <name type="scientific">Calicophoron daubneyi</name>
    <name type="common">Rumen fluke</name>
    <name type="synonym">Paramphistomum daubneyi</name>
    <dbReference type="NCBI Taxonomy" id="300641"/>
    <lineage>
        <taxon>Eukaryota</taxon>
        <taxon>Metazoa</taxon>
        <taxon>Spiralia</taxon>
        <taxon>Lophotrochozoa</taxon>
        <taxon>Platyhelminthes</taxon>
        <taxon>Trematoda</taxon>
        <taxon>Digenea</taxon>
        <taxon>Plagiorchiida</taxon>
        <taxon>Pronocephalata</taxon>
        <taxon>Paramphistomoidea</taxon>
        <taxon>Paramphistomidae</taxon>
        <taxon>Calicophoron</taxon>
    </lineage>
</organism>
<name>A0AAV2TPA8_CALDB</name>
<accession>A0AAV2TPA8</accession>
<dbReference type="InterPro" id="IPR019495">
    <property type="entry name" value="EXOSC1_C"/>
</dbReference>
<feature type="domain" description="Exosome complex component CSL4 C-terminal" evidence="4">
    <location>
        <begin position="95"/>
        <end position="132"/>
    </location>
</feature>
<dbReference type="InterPro" id="IPR039771">
    <property type="entry name" value="Csl4"/>
</dbReference>
<comment type="subcellular location">
    <subcellularLocation>
        <location evidence="1">Nucleus</location>
        <location evidence="1">Nucleolus</location>
    </subcellularLocation>
</comment>
<dbReference type="AlphaFoldDB" id="A0AAV2TPA8"/>
<evidence type="ECO:0000256" key="3">
    <source>
        <dbReference type="ARBA" id="ARBA00022835"/>
    </source>
</evidence>
<evidence type="ECO:0000313" key="5">
    <source>
        <dbReference type="EMBL" id="CAL5139073.1"/>
    </source>
</evidence>
<dbReference type="Gene3D" id="2.40.50.140">
    <property type="entry name" value="Nucleic acid-binding proteins"/>
    <property type="match status" value="1"/>
</dbReference>
<gene>
    <name evidence="5" type="ORF">CDAUBV1_LOCUS14120</name>
</gene>
<evidence type="ECO:0000256" key="2">
    <source>
        <dbReference type="ARBA" id="ARBA00022490"/>
    </source>
</evidence>
<protein>
    <recommendedName>
        <fullName evidence="4">Exosome complex component CSL4 C-terminal domain-containing protein</fullName>
    </recommendedName>
</protein>
<dbReference type="GO" id="GO:0000176">
    <property type="term" value="C:nuclear exosome (RNase complex)"/>
    <property type="evidence" value="ECO:0007669"/>
    <property type="project" value="TreeGrafter"/>
</dbReference>
<keyword evidence="3" id="KW-0271">Exosome</keyword>